<dbReference type="EMBL" id="NQKI01000011">
    <property type="protein sequence ID" value="OZY59773.1"/>
    <property type="molecule type" value="Genomic_DNA"/>
</dbReference>
<protein>
    <submittedName>
        <fullName evidence="1">Uncharacterized protein</fullName>
    </submittedName>
</protein>
<name>A0A266NBH5_9PSED</name>
<dbReference type="OrthoDB" id="7061999at2"/>
<organism evidence="1 2">
    <name type="scientific">Pseudomonas lundensis</name>
    <dbReference type="NCBI Taxonomy" id="86185"/>
    <lineage>
        <taxon>Bacteria</taxon>
        <taxon>Pseudomonadati</taxon>
        <taxon>Pseudomonadota</taxon>
        <taxon>Gammaproteobacteria</taxon>
        <taxon>Pseudomonadales</taxon>
        <taxon>Pseudomonadaceae</taxon>
        <taxon>Pseudomonas</taxon>
    </lineage>
</organism>
<dbReference type="AlphaFoldDB" id="A0A266NBH5"/>
<evidence type="ECO:0000313" key="2">
    <source>
        <dbReference type="Proteomes" id="UP000215788"/>
    </source>
</evidence>
<evidence type="ECO:0000313" key="1">
    <source>
        <dbReference type="EMBL" id="OZY59773.1"/>
    </source>
</evidence>
<gene>
    <name evidence="1" type="ORF">CJF39_09505</name>
</gene>
<proteinExistence type="predicted"/>
<dbReference type="Proteomes" id="UP000215788">
    <property type="component" value="Unassembled WGS sequence"/>
</dbReference>
<sequence>MITLAILGFPDIYNRLTNLYPAKPWLKVVENISKLSKQFAGRGGQEELDSSVAFGLTFWERHKYALSAGYEWNTMYQTMLFVQRVVELCEAVDRGEPGPKELKKRFEGAFKLSSDMRALQYELYMAYVLKFRGCTIDWPEESKGKETFDLLVYPPGGLEPFELECKSFAGDKGFAVRLADGHRLIGALLEKISLGRLLPAKKDFASILTITLTESVPTDEKSFQTFVVNLASEIEAKGSNLECAGFSVSEDFCPLVGDPMDEDACVNAAQSLPGSVAAFVACHSPEDRLKGIRVVYAGDVRIWTEVEKLSKRALNKQLTGKRPGALALQFINDTIEPINTAFEPQNKYRLLSEKLLTKDHALMLIVTNSIELSIESVFIPYRIDASQQEYCTLAAFYSDRLDYPIAQIKTLFDPQ</sequence>
<accession>A0A266NBH5</accession>
<reference evidence="1 2" key="1">
    <citation type="submission" date="2017-08" db="EMBL/GenBank/DDBJ databases">
        <title>Genomic and metabolic characterisation of spoilage-associated Pseudomonas species.</title>
        <authorList>
            <person name="Stanborough T."/>
            <person name="Fegan N."/>
            <person name="Powell S.M."/>
            <person name="Singh T."/>
            <person name="Tamplin M.L."/>
            <person name="Chandry P.S."/>
        </authorList>
    </citation>
    <scope>NUCLEOTIDE SEQUENCE [LARGE SCALE GENOMIC DNA]</scope>
    <source>
        <strain evidence="1 2">L1802</strain>
    </source>
</reference>
<comment type="caution">
    <text evidence="1">The sequence shown here is derived from an EMBL/GenBank/DDBJ whole genome shotgun (WGS) entry which is preliminary data.</text>
</comment>
<dbReference type="RefSeq" id="WP_094993178.1">
    <property type="nucleotide sequence ID" value="NZ_NQKI01000011.1"/>
</dbReference>